<organism evidence="4">
    <name type="scientific">hydrothermal vent metagenome</name>
    <dbReference type="NCBI Taxonomy" id="652676"/>
    <lineage>
        <taxon>unclassified sequences</taxon>
        <taxon>metagenomes</taxon>
        <taxon>ecological metagenomes</taxon>
    </lineage>
</organism>
<dbReference type="GO" id="GO:0016020">
    <property type="term" value="C:membrane"/>
    <property type="evidence" value="ECO:0007669"/>
    <property type="project" value="TreeGrafter"/>
</dbReference>
<dbReference type="GO" id="GO:0005975">
    <property type="term" value="P:carbohydrate metabolic process"/>
    <property type="evidence" value="ECO:0007669"/>
    <property type="project" value="InterPro"/>
</dbReference>
<protein>
    <recommendedName>
        <fullName evidence="3">NodB homology domain-containing protein</fullName>
    </recommendedName>
</protein>
<evidence type="ECO:0000256" key="1">
    <source>
        <dbReference type="ARBA" id="ARBA00022723"/>
    </source>
</evidence>
<dbReference type="PANTHER" id="PTHR10587:SF133">
    <property type="entry name" value="CHITIN DEACETYLASE 1-RELATED"/>
    <property type="match status" value="1"/>
</dbReference>
<dbReference type="InterPro" id="IPR011330">
    <property type="entry name" value="Glyco_hydro/deAcase_b/a-brl"/>
</dbReference>
<accession>A0A3B0YC38</accession>
<dbReference type="EMBL" id="UOFI01000071">
    <property type="protein sequence ID" value="VAW65936.1"/>
    <property type="molecule type" value="Genomic_DNA"/>
</dbReference>
<dbReference type="InterPro" id="IPR002509">
    <property type="entry name" value="NODB_dom"/>
</dbReference>
<proteinExistence type="predicted"/>
<keyword evidence="2" id="KW-0378">Hydrolase</keyword>
<dbReference type="InterPro" id="IPR050248">
    <property type="entry name" value="Polysacc_deacetylase_ArnD"/>
</dbReference>
<feature type="domain" description="NodB homology" evidence="3">
    <location>
        <begin position="24"/>
        <end position="200"/>
    </location>
</feature>
<evidence type="ECO:0000313" key="4">
    <source>
        <dbReference type="EMBL" id="VAW65936.1"/>
    </source>
</evidence>
<evidence type="ECO:0000256" key="2">
    <source>
        <dbReference type="ARBA" id="ARBA00022801"/>
    </source>
</evidence>
<dbReference type="AlphaFoldDB" id="A0A3B0YC38"/>
<keyword evidence="1" id="KW-0479">Metal-binding</keyword>
<name>A0A3B0YC38_9ZZZZ</name>
<sequence length="202" mass="23097">MKSLLKIIIFKVLSRFIIKYGNSGSVYITFDDGPHPENTVLILDILKKQNIYATFFMSGSEIKKYPDIVKMVHSEGHTVGYHSFSHHSFKKISIFSVIKELSAGRSLAKKLGIKFNLFRPPYGDLTILSFLYLLLSGWKVVMWSLDSRDSFDSKEKVIELVDVEKLSDGEILLFHDDYILTAEILPDILKKYQAKGIRCKAL</sequence>
<gene>
    <name evidence="4" type="ORF">MNBD_GAMMA09-230</name>
</gene>
<dbReference type="PROSITE" id="PS51677">
    <property type="entry name" value="NODB"/>
    <property type="match status" value="1"/>
</dbReference>
<dbReference type="SUPFAM" id="SSF88713">
    <property type="entry name" value="Glycoside hydrolase/deacetylase"/>
    <property type="match status" value="1"/>
</dbReference>
<reference evidence="4" key="1">
    <citation type="submission" date="2018-06" db="EMBL/GenBank/DDBJ databases">
        <authorList>
            <person name="Zhirakovskaya E."/>
        </authorList>
    </citation>
    <scope>NUCLEOTIDE SEQUENCE</scope>
</reference>
<dbReference type="CDD" id="cd10917">
    <property type="entry name" value="CE4_NodB_like_6s_7s"/>
    <property type="match status" value="1"/>
</dbReference>
<dbReference type="GO" id="GO:0046872">
    <property type="term" value="F:metal ion binding"/>
    <property type="evidence" value="ECO:0007669"/>
    <property type="project" value="UniProtKB-KW"/>
</dbReference>
<dbReference type="GO" id="GO:0016810">
    <property type="term" value="F:hydrolase activity, acting on carbon-nitrogen (but not peptide) bonds"/>
    <property type="evidence" value="ECO:0007669"/>
    <property type="project" value="InterPro"/>
</dbReference>
<dbReference type="Gene3D" id="3.20.20.370">
    <property type="entry name" value="Glycoside hydrolase/deacetylase"/>
    <property type="match status" value="1"/>
</dbReference>
<dbReference type="Pfam" id="PF01522">
    <property type="entry name" value="Polysacc_deac_1"/>
    <property type="match status" value="1"/>
</dbReference>
<dbReference type="PANTHER" id="PTHR10587">
    <property type="entry name" value="GLYCOSYL TRANSFERASE-RELATED"/>
    <property type="match status" value="1"/>
</dbReference>
<evidence type="ECO:0000259" key="3">
    <source>
        <dbReference type="PROSITE" id="PS51677"/>
    </source>
</evidence>